<evidence type="ECO:0000313" key="2">
    <source>
        <dbReference type="EMBL" id="ACL16522.1"/>
    </source>
</evidence>
<feature type="domain" description="DUF7379" evidence="1">
    <location>
        <begin position="38"/>
        <end position="118"/>
    </location>
</feature>
<dbReference type="Pfam" id="PF24096">
    <property type="entry name" value="DUF7379"/>
    <property type="match status" value="1"/>
</dbReference>
<accession>B8GHB7</accession>
<dbReference type="Proteomes" id="UP000002457">
    <property type="component" value="Chromosome"/>
</dbReference>
<reference evidence="2 3" key="1">
    <citation type="journal article" date="2015" name="Genome Announc.">
        <title>Complete Genome Sequence of Methanosphaerula palustris E1-9CT, a Hydrogenotrophic Methanogen Isolated from a Minerotrophic Fen Peatland.</title>
        <authorList>
            <person name="Cadillo-Quiroz H."/>
            <person name="Browne P."/>
            <person name="Kyrpides N."/>
            <person name="Woyke T."/>
            <person name="Goodwin L."/>
            <person name="Detter C."/>
            <person name="Yavitt J.B."/>
            <person name="Zinder S.H."/>
        </authorList>
    </citation>
    <scope>NUCLEOTIDE SEQUENCE [LARGE SCALE GENOMIC DNA]</scope>
    <source>
        <strain evidence="3">ATCC BAA-1556 / DSM 19958 / E1-9c</strain>
    </source>
</reference>
<keyword evidence="2" id="KW-0378">Hydrolase</keyword>
<dbReference type="HOGENOM" id="CLU_1136052_0_0_2"/>
<keyword evidence="3" id="KW-1185">Reference proteome</keyword>
<dbReference type="Gene3D" id="3.40.50.1820">
    <property type="entry name" value="alpha/beta hydrolase"/>
    <property type="match status" value="1"/>
</dbReference>
<evidence type="ECO:0000259" key="1">
    <source>
        <dbReference type="Pfam" id="PF24096"/>
    </source>
</evidence>
<dbReference type="RefSeq" id="WP_012617841.1">
    <property type="nucleotide sequence ID" value="NC_011832.1"/>
</dbReference>
<dbReference type="AlphaFoldDB" id="B8GHB7"/>
<protein>
    <submittedName>
        <fullName evidence="2">Acetyltransferase or hydrolase with the alpha/beta hydrolase fold-like protein</fullName>
    </submittedName>
</protein>
<proteinExistence type="predicted"/>
<dbReference type="KEGG" id="mpl:Mpal_1181"/>
<dbReference type="GeneID" id="7270448"/>
<gene>
    <name evidence="2" type="ordered locus">Mpal_1181</name>
</gene>
<name>B8GHB7_METPE</name>
<dbReference type="EMBL" id="CP001338">
    <property type="protein sequence ID" value="ACL16522.1"/>
    <property type="molecule type" value="Genomic_DNA"/>
</dbReference>
<dbReference type="PANTHER" id="PTHR37946">
    <property type="entry name" value="SLL1969 PROTEIN"/>
    <property type="match status" value="1"/>
</dbReference>
<dbReference type="InterPro" id="IPR029058">
    <property type="entry name" value="AB_hydrolase_fold"/>
</dbReference>
<dbReference type="InterPro" id="IPR055803">
    <property type="entry name" value="DUF7379"/>
</dbReference>
<organism evidence="2 3">
    <name type="scientific">Methanosphaerula palustris (strain ATCC BAA-1556 / DSM 19958 / E1-9c)</name>
    <dbReference type="NCBI Taxonomy" id="521011"/>
    <lineage>
        <taxon>Archaea</taxon>
        <taxon>Methanobacteriati</taxon>
        <taxon>Methanobacteriota</taxon>
        <taxon>Stenosarchaea group</taxon>
        <taxon>Methanomicrobia</taxon>
        <taxon>Methanomicrobiales</taxon>
        <taxon>Methanoregulaceae</taxon>
        <taxon>Methanosphaerula</taxon>
    </lineage>
</organism>
<dbReference type="SUPFAM" id="SSF53474">
    <property type="entry name" value="alpha/beta-Hydrolases"/>
    <property type="match status" value="1"/>
</dbReference>
<evidence type="ECO:0000313" key="3">
    <source>
        <dbReference type="Proteomes" id="UP000002457"/>
    </source>
</evidence>
<dbReference type="OrthoDB" id="108590at2157"/>
<keyword evidence="2" id="KW-0808">Transferase</keyword>
<sequence length="268" mass="30145">MCDNRYPVILVHGWNSHPGIWKRLVSRLDEASIPYRRFDHTGMKCSTLPEISESLHHYLQEVQDDNGWSGPIDIVCHSLGACIVRYLLEVMDGTERAHTVRQLICLGPTNNGSALAELFNDPQSGKKIIEQLTGVFIPQEFDPAVDPFVQDVRPRSTFIHSLCAAGLRSDIIYRIIVTANPNNIPGFFPWFEGKTWEIAEDGKYQKTLNGDGIVAHRESALSGIPLDILSAPLEQVDHLTPDQYCHIYLPKNPIVIEQVMQFLTSEAD</sequence>
<dbReference type="PANTHER" id="PTHR37946:SF1">
    <property type="entry name" value="SLL1969 PROTEIN"/>
    <property type="match status" value="1"/>
</dbReference>
<dbReference type="GO" id="GO:0016787">
    <property type="term" value="F:hydrolase activity"/>
    <property type="evidence" value="ECO:0007669"/>
    <property type="project" value="UniProtKB-KW"/>
</dbReference>
<dbReference type="eggNOG" id="arCOG06923">
    <property type="taxonomic scope" value="Archaea"/>
</dbReference>
<dbReference type="GO" id="GO:0016740">
    <property type="term" value="F:transferase activity"/>
    <property type="evidence" value="ECO:0007669"/>
    <property type="project" value="UniProtKB-KW"/>
</dbReference>